<accession>A0A9Y1FPJ2</accession>
<evidence type="ECO:0000259" key="8">
    <source>
        <dbReference type="Pfam" id="PF00155"/>
    </source>
</evidence>
<dbReference type="Pfam" id="PF00155">
    <property type="entry name" value="Aminotran_1_2"/>
    <property type="match status" value="1"/>
</dbReference>
<evidence type="ECO:0000313" key="9">
    <source>
        <dbReference type="EMBL" id="UJG44024.1"/>
    </source>
</evidence>
<dbReference type="EMBL" id="CP084167">
    <property type="protein sequence ID" value="UJG44024.1"/>
    <property type="molecule type" value="Genomic_DNA"/>
</dbReference>
<dbReference type="InterPro" id="IPR015421">
    <property type="entry name" value="PyrdxlP-dep_Trfase_major"/>
</dbReference>
<dbReference type="InterPro" id="IPR015424">
    <property type="entry name" value="PyrdxlP-dep_Trfase"/>
</dbReference>
<keyword evidence="5" id="KW-0808">Transferase</keyword>
<evidence type="ECO:0000256" key="7">
    <source>
        <dbReference type="SAM" id="Coils"/>
    </source>
</evidence>
<dbReference type="GO" id="GO:0008483">
    <property type="term" value="F:transaminase activity"/>
    <property type="evidence" value="ECO:0007669"/>
    <property type="project" value="UniProtKB-KW"/>
</dbReference>
<dbReference type="SUPFAM" id="SSF53383">
    <property type="entry name" value="PLP-dependent transferases"/>
    <property type="match status" value="1"/>
</dbReference>
<comment type="subunit">
    <text evidence="3">Homodimer.</text>
</comment>
<keyword evidence="4 9" id="KW-0032">Aminotransferase</keyword>
<gene>
    <name evidence="9" type="ORF">K9W46_02305</name>
</gene>
<keyword evidence="6" id="KW-0663">Pyridoxal phosphate</keyword>
<dbReference type="PANTHER" id="PTHR46383:SF1">
    <property type="entry name" value="ASPARTATE AMINOTRANSFERASE"/>
    <property type="match status" value="1"/>
</dbReference>
<dbReference type="CDD" id="cd00609">
    <property type="entry name" value="AAT_like"/>
    <property type="match status" value="1"/>
</dbReference>
<feature type="coiled-coil region" evidence="7">
    <location>
        <begin position="322"/>
        <end position="356"/>
    </location>
</feature>
<comment type="cofactor">
    <cofactor evidence="1">
        <name>pyridoxal 5'-phosphate</name>
        <dbReference type="ChEBI" id="CHEBI:597326"/>
    </cofactor>
</comment>
<proteinExistence type="inferred from homology"/>
<organism evidence="9">
    <name type="scientific">Candidatus Heimdallarchaeum endolithica</name>
    <dbReference type="NCBI Taxonomy" id="2876572"/>
    <lineage>
        <taxon>Archaea</taxon>
        <taxon>Promethearchaeati</taxon>
        <taxon>Candidatus Heimdallarchaeota</taxon>
        <taxon>Candidatus Heimdallarchaeia (ex Rinke et al. 2021) (nom. nud.)</taxon>
        <taxon>Candidatus Heimdallarchaeales</taxon>
        <taxon>Candidatus Heimdallarchaeaceae</taxon>
        <taxon>Candidatus Heimdallarchaeum</taxon>
    </lineage>
</organism>
<dbReference type="GO" id="GO:0030170">
    <property type="term" value="F:pyridoxal phosphate binding"/>
    <property type="evidence" value="ECO:0007669"/>
    <property type="project" value="InterPro"/>
</dbReference>
<dbReference type="AlphaFoldDB" id="A0A9Y1FPJ2"/>
<dbReference type="InterPro" id="IPR015422">
    <property type="entry name" value="PyrdxlP-dep_Trfase_small"/>
</dbReference>
<evidence type="ECO:0000256" key="3">
    <source>
        <dbReference type="ARBA" id="ARBA00011738"/>
    </source>
</evidence>
<dbReference type="PANTHER" id="PTHR46383">
    <property type="entry name" value="ASPARTATE AMINOTRANSFERASE"/>
    <property type="match status" value="1"/>
</dbReference>
<name>A0A9Y1FPJ2_9ARCH</name>
<evidence type="ECO:0000256" key="2">
    <source>
        <dbReference type="ARBA" id="ARBA00007441"/>
    </source>
</evidence>
<evidence type="ECO:0000256" key="6">
    <source>
        <dbReference type="ARBA" id="ARBA00022898"/>
    </source>
</evidence>
<evidence type="ECO:0000256" key="4">
    <source>
        <dbReference type="ARBA" id="ARBA00022576"/>
    </source>
</evidence>
<feature type="domain" description="Aminotransferase class I/classII large" evidence="8">
    <location>
        <begin position="65"/>
        <end position="428"/>
    </location>
</feature>
<dbReference type="InterPro" id="IPR004839">
    <property type="entry name" value="Aminotransferase_I/II_large"/>
</dbReference>
<protein>
    <submittedName>
        <fullName evidence="9">Aminotransferase class I/II-fold pyridoxal phosphate-dependent enzyme</fullName>
    </submittedName>
</protein>
<dbReference type="InterPro" id="IPR050596">
    <property type="entry name" value="AspAT/PAT-like"/>
</dbReference>
<dbReference type="GO" id="GO:0006520">
    <property type="term" value="P:amino acid metabolic process"/>
    <property type="evidence" value="ECO:0007669"/>
    <property type="project" value="InterPro"/>
</dbReference>
<sequence>MNKVNYLSEKGIFIEKNVNLSAGTLAWGSKARQRAKEVKGFIDATIGSAKNDEGKLFAFKTFEEELKGLSADKIFGYANVRGQKRFTRAWMEDTLETFPSEHREKSRLLSTEPITTCGGITGGLTIAGQLFFDKTDNLLVPNSRWSNVDNCFFKNQQITELNYNLIDKEGNLSFDDLIEKIKILEKENKKIGIYFNFPNNPSGISPTLSQIKAIQETLKEVKVPTVIILDDAYEGYVHSDEVLDHSIYPYLIGLNENVLTIKVDGMSKRYSAYGVRLGTIMLGFGKEVDEEEKEDYRELIAKGARTLTSSSPRGPQEAFANISEDKKKKKQLKKEKEELKNLLKERYLEIKRLIKDRENKTIHPVDFNSGFFGYWIIKNNLLSFDLGEKLLEKSLGTVPFYNKTSGLNGIRLAFCSIKRDDLEKAIDILYSV</sequence>
<reference evidence="9" key="1">
    <citation type="journal article" date="2022" name="Nat. Microbiol.">
        <title>Unique mobile elements and scalable gene flow at the prokaryote-eukaryote boundary revealed by circularized Asgard archaea genomes.</title>
        <authorList>
            <person name="Wu F."/>
            <person name="Speth D.R."/>
            <person name="Philosof A."/>
            <person name="Cremiere A."/>
            <person name="Narayanan A."/>
            <person name="Barco R.A."/>
            <person name="Connon S.A."/>
            <person name="Amend J.P."/>
            <person name="Antoshechkin I.A."/>
            <person name="Orphan V.J."/>
        </authorList>
    </citation>
    <scope>NUCLEOTIDE SEQUENCE</scope>
    <source>
        <strain evidence="9">PR6</strain>
    </source>
</reference>
<evidence type="ECO:0000256" key="1">
    <source>
        <dbReference type="ARBA" id="ARBA00001933"/>
    </source>
</evidence>
<dbReference type="Gene3D" id="3.40.640.10">
    <property type="entry name" value="Type I PLP-dependent aspartate aminotransferase-like (Major domain)"/>
    <property type="match status" value="1"/>
</dbReference>
<comment type="similarity">
    <text evidence="2">Belongs to the class-I pyridoxal-phosphate-dependent aminotransferase family.</text>
</comment>
<evidence type="ECO:0000256" key="5">
    <source>
        <dbReference type="ARBA" id="ARBA00022679"/>
    </source>
</evidence>
<dbReference type="Proteomes" id="UP001200513">
    <property type="component" value="Chromosome"/>
</dbReference>
<keyword evidence="7" id="KW-0175">Coiled coil</keyword>
<dbReference type="Gene3D" id="3.90.1150.10">
    <property type="entry name" value="Aspartate Aminotransferase, domain 1"/>
    <property type="match status" value="1"/>
</dbReference>